<name>A0A8J7KWL0_9FIRM</name>
<dbReference type="Pfam" id="PF09719">
    <property type="entry name" value="C_GCAxxG_C_C"/>
    <property type="match status" value="1"/>
</dbReference>
<accession>A0A8J7KWL0</accession>
<dbReference type="SUPFAM" id="SSF48695">
    <property type="entry name" value="Multiheme cytochromes"/>
    <property type="match status" value="1"/>
</dbReference>
<dbReference type="InterPro" id="IPR010181">
    <property type="entry name" value="CGCAxxGCC_motif"/>
</dbReference>
<protein>
    <submittedName>
        <fullName evidence="1">C_GCAxxG_C_C family protein</fullName>
    </submittedName>
</protein>
<sequence>MNKAKEAVQCFHEGYNCSQAVFSSYSEELGLERDTALKIACPFGGGMGRMGKTCGAVTGAFMLIGLKHGTYQSDQSKETTYRLVQEFTEKFKEMYGSIECKDLLNCDISTEGGRAFASEHGLFDKLCPIYVEDAVKLIEELMELKQ</sequence>
<dbReference type="EMBL" id="JAEAGR010000005">
    <property type="protein sequence ID" value="MBH1940602.1"/>
    <property type="molecule type" value="Genomic_DNA"/>
</dbReference>
<reference evidence="1" key="1">
    <citation type="submission" date="2020-12" db="EMBL/GenBank/DDBJ databases">
        <title>M. sibirica DSM 26468T genome.</title>
        <authorList>
            <person name="Thieme N."/>
            <person name="Rettenmaier R."/>
            <person name="Zverlov V."/>
            <person name="Liebl W."/>
        </authorList>
    </citation>
    <scope>NUCLEOTIDE SEQUENCE</scope>
    <source>
        <strain evidence="1">DSM 26468</strain>
    </source>
</reference>
<organism evidence="1 2">
    <name type="scientific">Mobilitalea sibirica</name>
    <dbReference type="NCBI Taxonomy" id="1462919"/>
    <lineage>
        <taxon>Bacteria</taxon>
        <taxon>Bacillati</taxon>
        <taxon>Bacillota</taxon>
        <taxon>Clostridia</taxon>
        <taxon>Lachnospirales</taxon>
        <taxon>Lachnospiraceae</taxon>
        <taxon>Mobilitalea</taxon>
    </lineage>
</organism>
<evidence type="ECO:0000313" key="1">
    <source>
        <dbReference type="EMBL" id="MBH1940602.1"/>
    </source>
</evidence>
<evidence type="ECO:0000313" key="2">
    <source>
        <dbReference type="Proteomes" id="UP000623269"/>
    </source>
</evidence>
<gene>
    <name evidence="1" type="ORF">I5677_06850</name>
</gene>
<proteinExistence type="predicted"/>
<keyword evidence="2" id="KW-1185">Reference proteome</keyword>
<dbReference type="Proteomes" id="UP000623269">
    <property type="component" value="Unassembled WGS sequence"/>
</dbReference>
<dbReference type="NCBIfam" id="TIGR01909">
    <property type="entry name" value="C_GCAxxG_C_C"/>
    <property type="match status" value="1"/>
</dbReference>
<comment type="caution">
    <text evidence="1">The sequence shown here is derived from an EMBL/GenBank/DDBJ whole genome shotgun (WGS) entry which is preliminary data.</text>
</comment>
<dbReference type="InterPro" id="IPR036280">
    <property type="entry name" value="Multihaem_cyt_sf"/>
</dbReference>
<dbReference type="AlphaFoldDB" id="A0A8J7KWL0"/>
<dbReference type="RefSeq" id="WP_197660823.1">
    <property type="nucleotide sequence ID" value="NZ_JAEAGR010000005.1"/>
</dbReference>